<accession>A0A8S9LZS5</accession>
<dbReference type="InterPro" id="IPR011989">
    <property type="entry name" value="ARM-like"/>
</dbReference>
<feature type="compositionally biased region" description="Basic and acidic residues" evidence="1">
    <location>
        <begin position="737"/>
        <end position="746"/>
    </location>
</feature>
<gene>
    <name evidence="2" type="ORF">F2Q70_00008328</name>
</gene>
<evidence type="ECO:0008006" key="3">
    <source>
        <dbReference type="Google" id="ProtNLM"/>
    </source>
</evidence>
<organism evidence="2">
    <name type="scientific">Brassica cretica</name>
    <name type="common">Mustard</name>
    <dbReference type="NCBI Taxonomy" id="69181"/>
    <lineage>
        <taxon>Eukaryota</taxon>
        <taxon>Viridiplantae</taxon>
        <taxon>Streptophyta</taxon>
        <taxon>Embryophyta</taxon>
        <taxon>Tracheophyta</taxon>
        <taxon>Spermatophyta</taxon>
        <taxon>Magnoliopsida</taxon>
        <taxon>eudicotyledons</taxon>
        <taxon>Gunneridae</taxon>
        <taxon>Pentapetalae</taxon>
        <taxon>rosids</taxon>
        <taxon>malvids</taxon>
        <taxon>Brassicales</taxon>
        <taxon>Brassicaceae</taxon>
        <taxon>Brassiceae</taxon>
        <taxon>Brassica</taxon>
    </lineage>
</organism>
<feature type="compositionally biased region" description="Polar residues" evidence="1">
    <location>
        <begin position="782"/>
        <end position="793"/>
    </location>
</feature>
<feature type="region of interest" description="Disordered" evidence="1">
    <location>
        <begin position="634"/>
        <end position="656"/>
    </location>
</feature>
<feature type="compositionally biased region" description="Basic and acidic residues" evidence="1">
    <location>
        <begin position="765"/>
        <end position="781"/>
    </location>
</feature>
<dbReference type="EMBL" id="QGKY02000089">
    <property type="protein sequence ID" value="KAF2612082.1"/>
    <property type="molecule type" value="Genomic_DNA"/>
</dbReference>
<feature type="compositionally biased region" description="Acidic residues" evidence="1">
    <location>
        <begin position="668"/>
        <end position="681"/>
    </location>
</feature>
<feature type="region of interest" description="Disordered" evidence="1">
    <location>
        <begin position="668"/>
        <end position="802"/>
    </location>
</feature>
<dbReference type="PANTHER" id="PTHR48445">
    <property type="entry name" value="OS02G0782100 PROTEIN"/>
    <property type="match status" value="1"/>
</dbReference>
<proteinExistence type="predicted"/>
<feature type="compositionally biased region" description="Low complexity" evidence="1">
    <location>
        <begin position="689"/>
        <end position="701"/>
    </location>
</feature>
<reference evidence="2" key="1">
    <citation type="submission" date="2019-12" db="EMBL/GenBank/DDBJ databases">
        <title>Genome sequencing and annotation of Brassica cretica.</title>
        <authorList>
            <person name="Studholme D.J."/>
            <person name="Sarris P.F."/>
        </authorList>
    </citation>
    <scope>NUCLEOTIDE SEQUENCE</scope>
    <source>
        <strain evidence="2">PFS-102/07</strain>
        <tissue evidence="2">Leaf</tissue>
    </source>
</reference>
<evidence type="ECO:0000256" key="1">
    <source>
        <dbReference type="SAM" id="MobiDB-lite"/>
    </source>
</evidence>
<evidence type="ECO:0000313" key="2">
    <source>
        <dbReference type="EMBL" id="KAF2612082.1"/>
    </source>
</evidence>
<dbReference type="Gene3D" id="1.25.10.10">
    <property type="entry name" value="Leucine-rich Repeat Variant"/>
    <property type="match status" value="2"/>
</dbReference>
<name>A0A8S9LZS5_BRACR</name>
<dbReference type="SUPFAM" id="SSF48371">
    <property type="entry name" value="ARM repeat"/>
    <property type="match status" value="1"/>
</dbReference>
<dbReference type="PANTHER" id="PTHR48445:SF1">
    <property type="entry name" value="OS02G0782100 PROTEIN"/>
    <property type="match status" value="1"/>
</dbReference>
<protein>
    <recommendedName>
        <fullName evidence="3">Ribosomal RNA-processing protein 12-like conserved domain-containing protein</fullName>
    </recommendedName>
</protein>
<comment type="caution">
    <text evidence="2">The sequence shown here is derived from an EMBL/GenBank/DDBJ whole genome shotgun (WGS) entry which is preliminary data.</text>
</comment>
<dbReference type="InterPro" id="IPR016024">
    <property type="entry name" value="ARM-type_fold"/>
</dbReference>
<dbReference type="AlphaFoldDB" id="A0A8S9LZS5"/>
<sequence length="802" mass="89249">MFVDETSKSYGCRLLSLQVIRDFKIFHESSKDDGGSLQSAIGNLASIAEKKTVSKLLFKTLRELLEATKTAIAQDESSASGMDVDNTADKNSSSNLRARLFDLLVSLLPGLDGQEVDTVFSSLKPAMQDPKGKIQKKAYKVLSVILKSSDGFVSKHLEELLELMHNICHVSAKRHKLDCLYFLLAHASKTDDLKARKDIVSSFLPEVILALKEVNKKTRSRAYDVLVQIGHAYADEENGGDNEKLHGYFNLVVGCLAGEKPQMISAAVKGVARLTYEFSDLIASAYNLLPSTFLLLQRRNKEITKTLRELLEATKTAIAQDESSASGMDVDNIADKNSSSNLRARLFDLLVSLLPGLDGQEVDTVFSSLKPAMQDPKGKIQKKAYKVLSVILKSSDGFVSKHLEELLELMHNICHVSAKRHKLDCLYFLLAHASKTDDLKARKDIVSSFLPEVILALKEVNKKTRSRAYDVLVQIGHAYADEENGGDNEKLHGYFNLVVGCLAGEKPQMISAAVKGVARLTYEFSDLIASAYNLLPSTFLLLQRRNKEITKANLGLLKVLVAKSPVEGLHANLKSMVEGLLKWPEGTKNLFKAKVRLLLEMLIKKCGTEAVKSVMPEEHMKLLTNIRKVKERKEKKYAAASEMSRSQHSKETSSKVSRWNDTKIFSDFDDEDEDSDGDYMDGETHGRSKASSLLKSKASALRSKKSQRQSHLEVNESDDEPLDLMDRYKTRSALRSSELRNKRKADSDEEAEFDEEGRLIIQEGGRGKGKEISDPDSDAKSSKGSRFSANTSKKNQKRMKTQ</sequence>